<keyword evidence="7" id="KW-1185">Reference proteome</keyword>
<dbReference type="SUPFAM" id="SSF53850">
    <property type="entry name" value="Periplasmic binding protein-like II"/>
    <property type="match status" value="1"/>
</dbReference>
<keyword evidence="3" id="KW-0238">DNA-binding</keyword>
<dbReference type="PROSITE" id="PS50931">
    <property type="entry name" value="HTH_LYSR"/>
    <property type="match status" value="1"/>
</dbReference>
<dbReference type="InterPro" id="IPR036390">
    <property type="entry name" value="WH_DNA-bd_sf"/>
</dbReference>
<protein>
    <recommendedName>
        <fullName evidence="5">HTH lysR-type domain-containing protein</fullName>
    </recommendedName>
</protein>
<evidence type="ECO:0000313" key="6">
    <source>
        <dbReference type="EMBL" id="ALL14100.1"/>
    </source>
</evidence>
<name>A0A0P0P0Y3_9CAUL</name>
<dbReference type="PANTHER" id="PTHR30537:SF5">
    <property type="entry name" value="HTH-TYPE TRANSCRIPTIONAL ACTIVATOR TTDR-RELATED"/>
    <property type="match status" value="1"/>
</dbReference>
<dbReference type="Gene3D" id="3.40.190.290">
    <property type="match status" value="1"/>
</dbReference>
<dbReference type="InterPro" id="IPR036388">
    <property type="entry name" value="WH-like_DNA-bd_sf"/>
</dbReference>
<comment type="similarity">
    <text evidence="1">Belongs to the LysR transcriptional regulatory family.</text>
</comment>
<feature type="domain" description="HTH lysR-type" evidence="5">
    <location>
        <begin position="5"/>
        <end position="62"/>
    </location>
</feature>
<dbReference type="RefSeq" id="WP_062148062.1">
    <property type="nucleotide sequence ID" value="NZ_CP013002.1"/>
</dbReference>
<proteinExistence type="inferred from homology"/>
<dbReference type="AlphaFoldDB" id="A0A0P0P0Y3"/>
<evidence type="ECO:0000259" key="5">
    <source>
        <dbReference type="PROSITE" id="PS50931"/>
    </source>
</evidence>
<organism evidence="6 7">
    <name type="scientific">Caulobacter henricii</name>
    <dbReference type="NCBI Taxonomy" id="69395"/>
    <lineage>
        <taxon>Bacteria</taxon>
        <taxon>Pseudomonadati</taxon>
        <taxon>Pseudomonadota</taxon>
        <taxon>Alphaproteobacteria</taxon>
        <taxon>Caulobacterales</taxon>
        <taxon>Caulobacteraceae</taxon>
        <taxon>Caulobacter</taxon>
    </lineage>
</organism>
<evidence type="ECO:0000256" key="1">
    <source>
        <dbReference type="ARBA" id="ARBA00009437"/>
    </source>
</evidence>
<dbReference type="InterPro" id="IPR000847">
    <property type="entry name" value="LysR_HTH_N"/>
</dbReference>
<dbReference type="SUPFAM" id="SSF46785">
    <property type="entry name" value="Winged helix' DNA-binding domain"/>
    <property type="match status" value="1"/>
</dbReference>
<reference evidence="6 7" key="1">
    <citation type="submission" date="2015-10" db="EMBL/GenBank/DDBJ databases">
        <title>Conservation of the essential genome among Caulobacter and Brevundimonas species.</title>
        <authorList>
            <person name="Scott D."/>
            <person name="Ely B."/>
        </authorList>
    </citation>
    <scope>NUCLEOTIDE SEQUENCE [LARGE SCALE GENOMIC DNA]</scope>
    <source>
        <strain evidence="6 7">CB4</strain>
    </source>
</reference>
<keyword evidence="2" id="KW-0805">Transcription regulation</keyword>
<dbReference type="PRINTS" id="PR00039">
    <property type="entry name" value="HTHLYSR"/>
</dbReference>
<gene>
    <name evidence="6" type="ORF">AQ619_12540</name>
</gene>
<dbReference type="GO" id="GO:0003700">
    <property type="term" value="F:DNA-binding transcription factor activity"/>
    <property type="evidence" value="ECO:0007669"/>
    <property type="project" value="InterPro"/>
</dbReference>
<evidence type="ECO:0000256" key="2">
    <source>
        <dbReference type="ARBA" id="ARBA00023015"/>
    </source>
</evidence>
<dbReference type="Pfam" id="PF03466">
    <property type="entry name" value="LysR_substrate"/>
    <property type="match status" value="1"/>
</dbReference>
<accession>A0A0P0P0Y3</accession>
<dbReference type="GO" id="GO:0006351">
    <property type="term" value="P:DNA-templated transcription"/>
    <property type="evidence" value="ECO:0007669"/>
    <property type="project" value="TreeGrafter"/>
</dbReference>
<dbReference type="EMBL" id="CP013002">
    <property type="protein sequence ID" value="ALL14100.1"/>
    <property type="molecule type" value="Genomic_DNA"/>
</dbReference>
<evidence type="ECO:0000256" key="3">
    <source>
        <dbReference type="ARBA" id="ARBA00023125"/>
    </source>
</evidence>
<dbReference type="InterPro" id="IPR005119">
    <property type="entry name" value="LysR_subst-bd"/>
</dbReference>
<dbReference type="Pfam" id="PF00126">
    <property type="entry name" value="HTH_1"/>
    <property type="match status" value="1"/>
</dbReference>
<dbReference type="GO" id="GO:0043565">
    <property type="term" value="F:sequence-specific DNA binding"/>
    <property type="evidence" value="ECO:0007669"/>
    <property type="project" value="TreeGrafter"/>
</dbReference>
<keyword evidence="4" id="KW-0804">Transcription</keyword>
<dbReference type="Gene3D" id="1.10.10.10">
    <property type="entry name" value="Winged helix-like DNA-binding domain superfamily/Winged helix DNA-binding domain"/>
    <property type="match status" value="1"/>
</dbReference>
<dbReference type="OrthoDB" id="9786526at2"/>
<dbReference type="CDD" id="cd08422">
    <property type="entry name" value="PBP2_CrgA_like"/>
    <property type="match status" value="1"/>
</dbReference>
<evidence type="ECO:0000313" key="7">
    <source>
        <dbReference type="Proteomes" id="UP000056905"/>
    </source>
</evidence>
<dbReference type="InterPro" id="IPR058163">
    <property type="entry name" value="LysR-type_TF_proteobact-type"/>
</dbReference>
<dbReference type="Proteomes" id="UP000056905">
    <property type="component" value="Chromosome"/>
</dbReference>
<dbReference type="FunFam" id="1.10.10.10:FF:000001">
    <property type="entry name" value="LysR family transcriptional regulator"/>
    <property type="match status" value="1"/>
</dbReference>
<evidence type="ECO:0000256" key="4">
    <source>
        <dbReference type="ARBA" id="ARBA00023163"/>
    </source>
</evidence>
<dbReference type="KEGG" id="chq:AQ619_12540"/>
<sequence>MATLDDLNLLRTFVRIAEAGSISAAARSLHTTQPTLSRQLQQLETLLGAPLVQRDSHSMSLTAAGQRMLVDAREILDHVQAATLRANGEHSSPRGHLRVVTTIDMGQYHVAPLLARLRAQCPQLTAEMHVTNRPVKFVEEGFDCGVLVGAITDDTLVAKRLLENPRVLVAAPALVKQLGMPEKPGDLTAWPWVGLLGAHFLIDNSVPFTKAGKTETVNFDAALRLDGVTSMRAALLAGAGVAVLPHFSVREAVAAGTLQLLLQDWTIPPVAFHAVYLASPFVPAKVRAFVDLCVQEMPGRFDDPDRN</sequence>
<dbReference type="STRING" id="69395.AQ619_12540"/>
<dbReference type="PANTHER" id="PTHR30537">
    <property type="entry name" value="HTH-TYPE TRANSCRIPTIONAL REGULATOR"/>
    <property type="match status" value="1"/>
</dbReference>